<dbReference type="RefSeq" id="WP_271052440.1">
    <property type="nucleotide sequence ID" value="NZ_JAQIIO010000001.1"/>
</dbReference>
<accession>A0ABT4VX93</accession>
<dbReference type="Proteomes" id="UP001528040">
    <property type="component" value="Unassembled WGS sequence"/>
</dbReference>
<evidence type="ECO:0000313" key="1">
    <source>
        <dbReference type="EMBL" id="MDA5092859.1"/>
    </source>
</evidence>
<gene>
    <name evidence="1" type="ORF">O2N63_02030</name>
</gene>
<evidence type="ECO:0000313" key="2">
    <source>
        <dbReference type="Proteomes" id="UP001528040"/>
    </source>
</evidence>
<organism evidence="1 2">
    <name type="scientific">Aliiroseovarius salicola</name>
    <dbReference type="NCBI Taxonomy" id="3009082"/>
    <lineage>
        <taxon>Bacteria</taxon>
        <taxon>Pseudomonadati</taxon>
        <taxon>Pseudomonadota</taxon>
        <taxon>Alphaproteobacteria</taxon>
        <taxon>Rhodobacterales</taxon>
        <taxon>Paracoccaceae</taxon>
        <taxon>Aliiroseovarius</taxon>
    </lineage>
</organism>
<comment type="caution">
    <text evidence="1">The sequence shown here is derived from an EMBL/GenBank/DDBJ whole genome shotgun (WGS) entry which is preliminary data.</text>
</comment>
<name>A0ABT4VX93_9RHOB</name>
<proteinExistence type="predicted"/>
<keyword evidence="2" id="KW-1185">Reference proteome</keyword>
<protein>
    <submittedName>
        <fullName evidence="1">Uncharacterized protein</fullName>
    </submittedName>
</protein>
<reference evidence="1 2" key="1">
    <citation type="submission" date="2023-01" db="EMBL/GenBank/DDBJ databases">
        <authorList>
            <person name="Yoon J.-W."/>
        </authorList>
    </citation>
    <scope>NUCLEOTIDE SEQUENCE [LARGE SCALE GENOMIC DNA]</scope>
    <source>
        <strain evidence="1 2">KMU-50</strain>
    </source>
</reference>
<dbReference type="EMBL" id="JAQIIO010000001">
    <property type="protein sequence ID" value="MDA5092859.1"/>
    <property type="molecule type" value="Genomic_DNA"/>
</dbReference>
<sequence>MAKLFLHIGFAKTGTTSIQNDMVKNFDALLEQGILYPSDPRAPFMHKVQHLPLVAAIPNHTVHNLPPEKKATLDRAYNSLHSHLSKYSFNTLVLSSEFFGSPQLGVKELQWIKDQFKDFEICVIAYIRRQDQHFLSGYQENIKNGRQEPLDMGAYVTSPVLKFGARLEPWREVFGDEKVIVRPFSPKNWPDGELFLDFLEVIGGSADGLALSKPRNEGLDYRVVDIFRRLNAKKPSQGISAFRAWWKPSYFPSTLAKQKMQLSYETVEEMRDYFLPDNERALRSTDISAGDFFPAVNKDQQELIAPSSPDQDLLLHIISKLADEKRNRKPRKIAKKVSQNGLLWKILKRGK</sequence>